<proteinExistence type="predicted"/>
<organism evidence="4 5">
    <name type="scientific">Juglans regia</name>
    <name type="common">English walnut</name>
    <dbReference type="NCBI Taxonomy" id="51240"/>
    <lineage>
        <taxon>Eukaryota</taxon>
        <taxon>Viridiplantae</taxon>
        <taxon>Streptophyta</taxon>
        <taxon>Embryophyta</taxon>
        <taxon>Tracheophyta</taxon>
        <taxon>Spermatophyta</taxon>
        <taxon>Magnoliopsida</taxon>
        <taxon>eudicotyledons</taxon>
        <taxon>Gunneridae</taxon>
        <taxon>Pentapetalae</taxon>
        <taxon>rosids</taxon>
        <taxon>fabids</taxon>
        <taxon>Fagales</taxon>
        <taxon>Juglandaceae</taxon>
        <taxon>Juglans</taxon>
    </lineage>
</organism>
<dbReference type="Proteomes" id="UP000619265">
    <property type="component" value="Unassembled WGS sequence"/>
</dbReference>
<dbReference type="Gene3D" id="3.80.10.10">
    <property type="entry name" value="Ribonuclease Inhibitor"/>
    <property type="match status" value="2"/>
</dbReference>
<evidence type="ECO:0000259" key="2">
    <source>
        <dbReference type="Pfam" id="PF23559"/>
    </source>
</evidence>
<feature type="domain" description="R13L1/DRL21-like LRR repeat region" evidence="3">
    <location>
        <begin position="190"/>
        <end position="313"/>
    </location>
</feature>
<evidence type="ECO:0000313" key="5">
    <source>
        <dbReference type="Proteomes" id="UP000619265"/>
    </source>
</evidence>
<evidence type="ECO:0000313" key="4">
    <source>
        <dbReference type="EMBL" id="KAF5470734.1"/>
    </source>
</evidence>
<reference evidence="4" key="1">
    <citation type="submission" date="2015-10" db="EMBL/GenBank/DDBJ databases">
        <authorList>
            <person name="Martinez-Garcia P.J."/>
            <person name="Crepeau M.W."/>
            <person name="Puiu D."/>
            <person name="Gonzalez-Ibeas D."/>
            <person name="Whalen J."/>
            <person name="Stevens K."/>
            <person name="Paul R."/>
            <person name="Butterfield T."/>
            <person name="Britton M."/>
            <person name="Reagan R."/>
            <person name="Chakraborty S."/>
            <person name="Walawage S.L."/>
            <person name="Vasquez-Gross H.A."/>
            <person name="Cardeno C."/>
            <person name="Famula R."/>
            <person name="Pratt K."/>
            <person name="Kuruganti S."/>
            <person name="Aradhya M.K."/>
            <person name="Leslie C.A."/>
            <person name="Dandekar A.M."/>
            <person name="Salzberg S.L."/>
            <person name="Wegrzyn J.L."/>
            <person name="Langley C.H."/>
            <person name="Neale D.B."/>
        </authorList>
    </citation>
    <scope>NUCLEOTIDE SEQUENCE</scope>
    <source>
        <tissue evidence="4">Leaves</tissue>
    </source>
</reference>
<gene>
    <name evidence="4" type="ORF">F2P56_011229</name>
</gene>
<dbReference type="Gramene" id="Jr05_10290_p1">
    <property type="protein sequence ID" value="cds.Jr05_10290_p1"/>
    <property type="gene ID" value="Jr05_10290"/>
</dbReference>
<dbReference type="PANTHER" id="PTHR47186:SF26">
    <property type="entry name" value="LEUCINE-RICH REPEAT DOMAIN, L DOMAIN-CONTAINING PROTEIN-RELATED"/>
    <property type="match status" value="1"/>
</dbReference>
<accession>A0A833XT50</accession>
<evidence type="ECO:0008006" key="6">
    <source>
        <dbReference type="Google" id="ProtNLM"/>
    </source>
</evidence>
<dbReference type="InterPro" id="IPR032675">
    <property type="entry name" value="LRR_dom_sf"/>
</dbReference>
<keyword evidence="1" id="KW-0677">Repeat</keyword>
<feature type="domain" description="Disease resistance protein winged helix" evidence="2">
    <location>
        <begin position="1"/>
        <end position="40"/>
    </location>
</feature>
<dbReference type="InterPro" id="IPR058922">
    <property type="entry name" value="WHD_DRP"/>
</dbReference>
<dbReference type="InterPro" id="IPR001611">
    <property type="entry name" value="Leu-rich_rpt"/>
</dbReference>
<dbReference type="AlphaFoldDB" id="A0A833XT50"/>
<evidence type="ECO:0000256" key="1">
    <source>
        <dbReference type="ARBA" id="ARBA00022737"/>
    </source>
</evidence>
<dbReference type="EMBL" id="LIHL02000005">
    <property type="protein sequence ID" value="KAF5470734.1"/>
    <property type="molecule type" value="Genomic_DNA"/>
</dbReference>
<dbReference type="SUPFAM" id="SSF52058">
    <property type="entry name" value="L domain-like"/>
    <property type="match status" value="2"/>
</dbReference>
<dbReference type="PANTHER" id="PTHR47186">
    <property type="entry name" value="LEUCINE-RICH REPEAT-CONTAINING PROTEIN 57"/>
    <property type="match status" value="1"/>
</dbReference>
<dbReference type="InterPro" id="IPR056789">
    <property type="entry name" value="LRR_R13L1-DRL21"/>
</dbReference>
<dbReference type="Pfam" id="PF00560">
    <property type="entry name" value="LRR_1"/>
    <property type="match status" value="1"/>
</dbReference>
<name>A0A833XT50_JUGRE</name>
<dbReference type="Pfam" id="PF23559">
    <property type="entry name" value="WHD_DRP"/>
    <property type="match status" value="1"/>
</dbReference>
<protein>
    <recommendedName>
        <fullName evidence="6">Disease resistance RPP13-like protein 1</fullName>
    </recommendedName>
</protein>
<sequence length="621" mass="70090">MEQVGHDYFFDLVLRSLFFQQSSDQYGSGFGMHDLVNDLARFVSGQFTFRLEGSNSLQVTNKTRHLSIIEKSLENIPKTLEALYEAKGLRTILPINFPFWIGTLPHDLLPMLTFLRVLSFAWNKNLTELPDSIGKIRHLRYLNLSGTPIKKLPDSIYGSAITEMPLQLGRLKCLQTLDVFVVNKHCGSSIGELGNLEDIAGNLSIKNLQNVKSPKCQSSLLKDKKHLEDLTLVWDDTTRNSESDQITVFENLQPHTNLKSLSIYNYGGKSFPDWIAHHSFSKIESIYLYNCKYCHILPSFGQLHALESLSIIGFHGIARVGKEFYGSDSSTFKPFEALKVLKFEDMPDWVNWSCFDFENEGEAFPHLEELYIIKCPKLTRGLPIHLPSLARLEIVECLQLEASLPRSPTLHQLKLTNFNEVLLNEFPSGLLQIVVLKECAALRSLLEGMMDSSSPLQELEIDGCSSLILLSDDDLTSTLETLKISNCKKLEFPMHFNYSSLKELYLGNNCDSLRCFPVNLITEIDIITIKGCENLESLTDSEQNESDSTSSIIRIKNCPNFISFPNGGLRAQKLKTFEIHDCGNLRSLPDKMHLLLPSLESLSIISVQCCNHLVKGTCLPI</sequence>
<comment type="caution">
    <text evidence="4">The sequence shown here is derived from an EMBL/GenBank/DDBJ whole genome shotgun (WGS) entry which is preliminary data.</text>
</comment>
<reference evidence="4" key="2">
    <citation type="submission" date="2020-03" db="EMBL/GenBank/DDBJ databases">
        <title>Walnut 2.0.</title>
        <authorList>
            <person name="Marrano A."/>
            <person name="Britton M."/>
            <person name="Zimin A.V."/>
            <person name="Zaini P.A."/>
            <person name="Workman R."/>
            <person name="Puiu D."/>
            <person name="Bianco L."/>
            <person name="Allen B.J."/>
            <person name="Troggio M."/>
            <person name="Leslie C.A."/>
            <person name="Timp W."/>
            <person name="Dendekar A."/>
            <person name="Salzberg S.L."/>
            <person name="Neale D.B."/>
        </authorList>
    </citation>
    <scope>NUCLEOTIDE SEQUENCE</scope>
    <source>
        <tissue evidence="4">Leaves</tissue>
    </source>
</reference>
<evidence type="ECO:0000259" key="3">
    <source>
        <dbReference type="Pfam" id="PF25019"/>
    </source>
</evidence>
<dbReference type="Pfam" id="PF25019">
    <property type="entry name" value="LRR_R13L1-DRL21"/>
    <property type="match status" value="1"/>
</dbReference>